<name>A0ACC1S123_9HYPO</name>
<organism evidence="1 2">
    <name type="scientific">Fusarium decemcellulare</name>
    <dbReference type="NCBI Taxonomy" id="57161"/>
    <lineage>
        <taxon>Eukaryota</taxon>
        <taxon>Fungi</taxon>
        <taxon>Dikarya</taxon>
        <taxon>Ascomycota</taxon>
        <taxon>Pezizomycotina</taxon>
        <taxon>Sordariomycetes</taxon>
        <taxon>Hypocreomycetidae</taxon>
        <taxon>Hypocreales</taxon>
        <taxon>Nectriaceae</taxon>
        <taxon>Fusarium</taxon>
        <taxon>Fusarium decemcellulare species complex</taxon>
    </lineage>
</organism>
<reference evidence="1" key="1">
    <citation type="submission" date="2022-08" db="EMBL/GenBank/DDBJ databases">
        <title>Genome Sequence of Fusarium decemcellulare.</title>
        <authorList>
            <person name="Buettner E."/>
        </authorList>
    </citation>
    <scope>NUCLEOTIDE SEQUENCE</scope>
    <source>
        <strain evidence="1">Babe19</strain>
    </source>
</reference>
<sequence length="516" mass="57802">MATQAADGDNAINTANSTAVGDAKDRISTTSVPATDSKSDIATAPAAGKEKWFHWHEPGTSKEEKKLIFKLDWFLLSFACLLFFYQADANEVQLDQNNISNAYVSGMSDELNFGPGNELSWMNTYFSIGTILGGTVANLIITVVRPRIWLPSCLLIWSLFVLALFKCNHAYQFYILRFFIGVFESAAWPGVMYCLGSWYRKSELSRRSGLFVMSGVIGQMFSGYLQAALFTGMHGKGGMSAWRWLFIFDFILALPVAVYGWICFPDTPHTTQAFYLNEWERERSRQRIEEEGRKPAGKMDWTVLRRIFGSWQVYSFTAAYSFWTLTCGSYVMQYFAIYLKSTGWYSVPEINNIPTCIGAVNFVFMISTGYIADKLGGRALVCGVVGSLMIFNYAILTAWDVPHKLRMAVFIMHGCYGCFTPLIAGWTNEACGGDQQKRAFILGFMVSVGQAVVIPFQQVQLASGEAPEFKKTHGWGSALAWVVALTLWTGVGLPLVQRWREKEVVVTTREDDVAEV</sequence>
<evidence type="ECO:0000313" key="1">
    <source>
        <dbReference type="EMBL" id="KAJ3529866.1"/>
    </source>
</evidence>
<accession>A0ACC1S123</accession>
<dbReference type="EMBL" id="JANRMS010001238">
    <property type="protein sequence ID" value="KAJ3529866.1"/>
    <property type="molecule type" value="Genomic_DNA"/>
</dbReference>
<keyword evidence="2" id="KW-1185">Reference proteome</keyword>
<protein>
    <submittedName>
        <fullName evidence="1">Uncharacterized protein</fullName>
    </submittedName>
</protein>
<comment type="caution">
    <text evidence="1">The sequence shown here is derived from an EMBL/GenBank/DDBJ whole genome shotgun (WGS) entry which is preliminary data.</text>
</comment>
<evidence type="ECO:0000313" key="2">
    <source>
        <dbReference type="Proteomes" id="UP001148629"/>
    </source>
</evidence>
<gene>
    <name evidence="1" type="ORF">NM208_g9569</name>
</gene>
<proteinExistence type="predicted"/>
<dbReference type="Proteomes" id="UP001148629">
    <property type="component" value="Unassembled WGS sequence"/>
</dbReference>